<feature type="domain" description="NADPH-dependent FMN reductase-like" evidence="1">
    <location>
        <begin position="1"/>
        <end position="149"/>
    </location>
</feature>
<dbReference type="Gene3D" id="3.40.50.360">
    <property type="match status" value="1"/>
</dbReference>
<dbReference type="InterPro" id="IPR029039">
    <property type="entry name" value="Flavoprotein-like_sf"/>
</dbReference>
<organism evidence="2 3">
    <name type="scientific">Bacteriovorax antarcticus</name>
    <dbReference type="NCBI Taxonomy" id="3088717"/>
    <lineage>
        <taxon>Bacteria</taxon>
        <taxon>Pseudomonadati</taxon>
        <taxon>Bdellovibrionota</taxon>
        <taxon>Bacteriovoracia</taxon>
        <taxon>Bacteriovoracales</taxon>
        <taxon>Bacteriovoracaceae</taxon>
        <taxon>Bacteriovorax</taxon>
    </lineage>
</organism>
<dbReference type="PANTHER" id="PTHR30543:SF21">
    <property type="entry name" value="NAD(P)H-DEPENDENT FMN REDUCTASE LOT6"/>
    <property type="match status" value="1"/>
</dbReference>
<comment type="caution">
    <text evidence="2">The sequence shown here is derived from an EMBL/GenBank/DDBJ whole genome shotgun (WGS) entry which is preliminary data.</text>
</comment>
<sequence>MKILLFAGSLRKDSLNKKLVRVANVLVKSNKDVETTLVDLQELQFPVYDGDIEAKGIPESVQKLSKLVGEADAIIISSPEYNASISSPLKNTIDWLSRVKPLDLAKKQILLLGASPGELGSMRALIHTKPSFETLGNFVYPSVFALPKADKAFDEEGKLVDPKREERLQKLVNEFIVYAQKKE</sequence>
<dbReference type="EC" id="1.-.-.-" evidence="2"/>
<dbReference type="InterPro" id="IPR050712">
    <property type="entry name" value="NAD(P)H-dep_reductase"/>
</dbReference>
<keyword evidence="2" id="KW-0560">Oxidoreductase</keyword>
<evidence type="ECO:0000313" key="3">
    <source>
        <dbReference type="Proteomes" id="UP001302274"/>
    </source>
</evidence>
<evidence type="ECO:0000313" key="2">
    <source>
        <dbReference type="EMBL" id="MEA9357435.1"/>
    </source>
</evidence>
<dbReference type="InterPro" id="IPR005025">
    <property type="entry name" value="FMN_Rdtase-like_dom"/>
</dbReference>
<name>A0ABU5W0T1_9BACT</name>
<evidence type="ECO:0000259" key="1">
    <source>
        <dbReference type="Pfam" id="PF03358"/>
    </source>
</evidence>
<dbReference type="Pfam" id="PF03358">
    <property type="entry name" value="FMN_red"/>
    <property type="match status" value="1"/>
</dbReference>
<dbReference type="Proteomes" id="UP001302274">
    <property type="component" value="Unassembled WGS sequence"/>
</dbReference>
<dbReference type="RefSeq" id="WP_323577445.1">
    <property type="nucleotide sequence ID" value="NZ_JAYGJQ010000002.1"/>
</dbReference>
<dbReference type="SUPFAM" id="SSF52218">
    <property type="entry name" value="Flavoproteins"/>
    <property type="match status" value="1"/>
</dbReference>
<keyword evidence="3" id="KW-1185">Reference proteome</keyword>
<dbReference type="PANTHER" id="PTHR30543">
    <property type="entry name" value="CHROMATE REDUCTASE"/>
    <property type="match status" value="1"/>
</dbReference>
<dbReference type="GO" id="GO:0016491">
    <property type="term" value="F:oxidoreductase activity"/>
    <property type="evidence" value="ECO:0007669"/>
    <property type="project" value="UniProtKB-KW"/>
</dbReference>
<gene>
    <name evidence="2" type="ORF">SHI21_14505</name>
</gene>
<proteinExistence type="predicted"/>
<reference evidence="2 3" key="1">
    <citation type="submission" date="2023-11" db="EMBL/GenBank/DDBJ databases">
        <title>A Novel Polar Bacteriovorax (B. antarcticus) Isolated from the Biocrust in Antarctica.</title>
        <authorList>
            <person name="Mun W."/>
            <person name="Choi S.Y."/>
            <person name="Mitchell R.J."/>
        </authorList>
    </citation>
    <scope>NUCLEOTIDE SEQUENCE [LARGE SCALE GENOMIC DNA]</scope>
    <source>
        <strain evidence="2 3">PP10</strain>
    </source>
</reference>
<protein>
    <submittedName>
        <fullName evidence="2">NAD(P)H-dependent oxidoreductase</fullName>
        <ecNumber evidence="2">1.-.-.-</ecNumber>
    </submittedName>
</protein>
<accession>A0ABU5W0T1</accession>
<dbReference type="EMBL" id="JAYGJQ010000002">
    <property type="protein sequence ID" value="MEA9357435.1"/>
    <property type="molecule type" value="Genomic_DNA"/>
</dbReference>